<proteinExistence type="predicted"/>
<sequence length="289" mass="33747">MPPQLLTLPNEILNETIRHLTPEFNTEGEFQFHKDWRLSSHQNDLCNLMLACKHLSAIARPHLYTTIVLDYHTNMTHLLRTLIENPELRGLIRTLSIQCPLYFCDSIVDPYSPRETFLDDNPELKRKLDMKWDTDKMDEFGRKVFRAVGLDVDEFKEFTEDELESLNDNTYWLAIPSWSERVGYENALMQGMALALVSLSVRVERLCLWRFYAKGSIFDFEYGVDALAKDEMLKDKVLLGLRRLEFWGYGGSSNEDHFNKLFKLPAVKELVENGDHLETDDMESWVAKT</sequence>
<accession>A0A437A0W9</accession>
<dbReference type="OrthoDB" id="2520703at2759"/>
<reference evidence="1 2" key="1">
    <citation type="submission" date="2019-01" db="EMBL/GenBank/DDBJ databases">
        <title>Intercellular communication is required for trap formation in the nematode-trapping fungus Duddingtonia flagrans.</title>
        <authorList>
            <person name="Youssar L."/>
            <person name="Wernet V."/>
            <person name="Hensel N."/>
            <person name="Hildebrandt H.-G."/>
            <person name="Fischer R."/>
        </authorList>
    </citation>
    <scope>NUCLEOTIDE SEQUENCE [LARGE SCALE GENOMIC DNA]</scope>
    <source>
        <strain evidence="1 2">CBS H-5679</strain>
    </source>
</reference>
<organism evidence="1 2">
    <name type="scientific">Arthrobotrys flagrans</name>
    <name type="common">Nematode-trapping fungus</name>
    <name type="synonym">Trichothecium flagrans</name>
    <dbReference type="NCBI Taxonomy" id="97331"/>
    <lineage>
        <taxon>Eukaryota</taxon>
        <taxon>Fungi</taxon>
        <taxon>Dikarya</taxon>
        <taxon>Ascomycota</taxon>
        <taxon>Pezizomycotina</taxon>
        <taxon>Orbiliomycetes</taxon>
        <taxon>Orbiliales</taxon>
        <taxon>Orbiliaceae</taxon>
        <taxon>Arthrobotrys</taxon>
    </lineage>
</organism>
<comment type="caution">
    <text evidence="1">The sequence shown here is derived from an EMBL/GenBank/DDBJ whole genome shotgun (WGS) entry which is preliminary data.</text>
</comment>
<dbReference type="VEuPathDB" id="FungiDB:DFL_006372"/>
<dbReference type="RefSeq" id="XP_067490177.1">
    <property type="nucleotide sequence ID" value="XM_067635782.1"/>
</dbReference>
<dbReference type="GeneID" id="93588683"/>
<dbReference type="EMBL" id="SAEB01000007">
    <property type="protein sequence ID" value="RVD84633.1"/>
    <property type="molecule type" value="Genomic_DNA"/>
</dbReference>
<evidence type="ECO:0000313" key="1">
    <source>
        <dbReference type="EMBL" id="RVD84633.1"/>
    </source>
</evidence>
<keyword evidence="2" id="KW-1185">Reference proteome</keyword>
<name>A0A437A0W9_ARTFL</name>
<gene>
    <name evidence="1" type="ORF">DFL_006372</name>
</gene>
<dbReference type="Proteomes" id="UP000283090">
    <property type="component" value="Unassembled WGS sequence"/>
</dbReference>
<protein>
    <submittedName>
        <fullName evidence="1">Uncharacterized protein</fullName>
    </submittedName>
</protein>
<evidence type="ECO:0000313" key="2">
    <source>
        <dbReference type="Proteomes" id="UP000283090"/>
    </source>
</evidence>
<dbReference type="AlphaFoldDB" id="A0A437A0W9"/>